<protein>
    <recommendedName>
        <fullName evidence="3 12">Ribokinase</fullName>
        <shortName evidence="12">RK</shortName>
        <ecNumber evidence="2 12">2.7.1.15</ecNumber>
    </recommendedName>
</protein>
<dbReference type="InterPro" id="IPR002173">
    <property type="entry name" value="Carboh/pur_kinase_PfkB_CS"/>
</dbReference>
<dbReference type="PANTHER" id="PTHR10584">
    <property type="entry name" value="SUGAR KINASE"/>
    <property type="match status" value="1"/>
</dbReference>
<evidence type="ECO:0000256" key="5">
    <source>
        <dbReference type="ARBA" id="ARBA00022723"/>
    </source>
</evidence>
<keyword evidence="15" id="KW-1185">Reference proteome</keyword>
<evidence type="ECO:0000256" key="12">
    <source>
        <dbReference type="HAMAP-Rule" id="MF_01987"/>
    </source>
</evidence>
<evidence type="ECO:0000256" key="8">
    <source>
        <dbReference type="ARBA" id="ARBA00022840"/>
    </source>
</evidence>
<dbReference type="PANTHER" id="PTHR10584:SF166">
    <property type="entry name" value="RIBOKINASE"/>
    <property type="match status" value="1"/>
</dbReference>
<evidence type="ECO:0000256" key="6">
    <source>
        <dbReference type="ARBA" id="ARBA00022741"/>
    </source>
</evidence>
<comment type="similarity">
    <text evidence="1">Belongs to the carbohydrate kinase pfkB family.</text>
</comment>
<feature type="binding site" evidence="12">
    <location>
        <position position="136"/>
    </location>
    <ligand>
        <name>substrate</name>
    </ligand>
</feature>
<dbReference type="Gene3D" id="3.40.1190.20">
    <property type="match status" value="1"/>
</dbReference>
<dbReference type="AlphaFoldDB" id="A0A7Y9LQW5"/>
<evidence type="ECO:0000256" key="2">
    <source>
        <dbReference type="ARBA" id="ARBA00012035"/>
    </source>
</evidence>
<name>A0A7Y9LQW5_9MICC</name>
<dbReference type="SUPFAM" id="SSF53613">
    <property type="entry name" value="Ribokinase-like"/>
    <property type="match status" value="1"/>
</dbReference>
<comment type="similarity">
    <text evidence="12">Belongs to the carbohydrate kinase PfkB family. Ribokinase subfamily.</text>
</comment>
<dbReference type="InterPro" id="IPR011877">
    <property type="entry name" value="Ribokinase"/>
</dbReference>
<evidence type="ECO:0000313" key="14">
    <source>
        <dbReference type="EMBL" id="NYE93928.1"/>
    </source>
</evidence>
<feature type="binding site" evidence="12">
    <location>
        <begin position="10"/>
        <end position="12"/>
    </location>
    <ligand>
        <name>substrate</name>
    </ligand>
</feature>
<dbReference type="InterPro" id="IPR011611">
    <property type="entry name" value="PfkB_dom"/>
</dbReference>
<evidence type="ECO:0000259" key="13">
    <source>
        <dbReference type="Pfam" id="PF00294"/>
    </source>
</evidence>
<evidence type="ECO:0000256" key="1">
    <source>
        <dbReference type="ARBA" id="ARBA00005380"/>
    </source>
</evidence>
<feature type="binding site" evidence="12">
    <location>
        <begin position="215"/>
        <end position="220"/>
    </location>
    <ligand>
        <name>ATP</name>
        <dbReference type="ChEBI" id="CHEBI:30616"/>
    </ligand>
</feature>
<evidence type="ECO:0000256" key="4">
    <source>
        <dbReference type="ARBA" id="ARBA00022679"/>
    </source>
</evidence>
<feature type="binding site" evidence="12">
    <location>
        <position position="244"/>
    </location>
    <ligand>
        <name>K(+)</name>
        <dbReference type="ChEBI" id="CHEBI:29103"/>
    </ligand>
</feature>
<dbReference type="Proteomes" id="UP000521748">
    <property type="component" value="Unassembled WGS sequence"/>
</dbReference>
<evidence type="ECO:0000256" key="9">
    <source>
        <dbReference type="ARBA" id="ARBA00022842"/>
    </source>
</evidence>
<comment type="catalytic activity">
    <reaction evidence="12">
        <text>D-ribose + ATP = D-ribose 5-phosphate + ADP + H(+)</text>
        <dbReference type="Rhea" id="RHEA:13697"/>
        <dbReference type="ChEBI" id="CHEBI:15378"/>
        <dbReference type="ChEBI" id="CHEBI:30616"/>
        <dbReference type="ChEBI" id="CHEBI:47013"/>
        <dbReference type="ChEBI" id="CHEBI:78346"/>
        <dbReference type="ChEBI" id="CHEBI:456216"/>
        <dbReference type="EC" id="2.7.1.15"/>
    </reaction>
</comment>
<feature type="binding site" evidence="12">
    <location>
        <position position="248"/>
    </location>
    <ligand>
        <name>substrate</name>
    </ligand>
</feature>
<comment type="pathway">
    <text evidence="12">Carbohydrate metabolism; D-ribose degradation; D-ribose 5-phosphate from beta-D-ribopyranose: step 2/2.</text>
</comment>
<sequence length="310" mass="31361">MSIVVLGSANLDLVYRVQNIPGPGETVLAASRASHPGGKGNNQATAAVRAGAAASFIVSVGQDEAGAMLLDGLESDGVRVSARRVTEPTGTALITVADSGENSIVVDSGANSLLAELTETELGIIEEAGILLMQLEVPVETVGRAAAVAHAAGALVVLNAAPIRELEAELLAAVDLLIVNEHEAFRLLADTGLQATEATVAAELLLELVPAVIITLGAAGALVAERGKSVRTVPAFEVTAVDTTGAGDTFCGALVAALEAQREAGANDLELESAARFASAAAAISVQRAGAVPSIPGRQEIEDFLGHRQS</sequence>
<dbReference type="CDD" id="cd01174">
    <property type="entry name" value="ribokinase"/>
    <property type="match status" value="1"/>
</dbReference>
<keyword evidence="4 12" id="KW-0808">Transferase</keyword>
<dbReference type="RefSeq" id="WP_179387761.1">
    <property type="nucleotide sequence ID" value="NZ_JACBYQ010000001.1"/>
</dbReference>
<keyword evidence="10 12" id="KW-0630">Potassium</keyword>
<keyword evidence="12" id="KW-0963">Cytoplasm</keyword>
<feature type="domain" description="Carbohydrate kinase PfkB" evidence="13">
    <location>
        <begin position="2"/>
        <end position="296"/>
    </location>
</feature>
<comment type="cofactor">
    <cofactor evidence="12">
        <name>Mg(2+)</name>
        <dbReference type="ChEBI" id="CHEBI:18420"/>
    </cofactor>
    <text evidence="12">Requires a divalent cation, most likely magnesium in vivo, as an electrophilic catalyst to aid phosphoryl group transfer. It is the chelate of the metal and the nucleotide that is the actual substrate.</text>
</comment>
<evidence type="ECO:0000256" key="10">
    <source>
        <dbReference type="ARBA" id="ARBA00022958"/>
    </source>
</evidence>
<keyword evidence="8 12" id="KW-0067">ATP-binding</keyword>
<evidence type="ECO:0000313" key="15">
    <source>
        <dbReference type="Proteomes" id="UP000521748"/>
    </source>
</evidence>
<keyword evidence="5 12" id="KW-0479">Metal-binding</keyword>
<dbReference type="HAMAP" id="MF_01987">
    <property type="entry name" value="Ribokinase"/>
    <property type="match status" value="1"/>
</dbReference>
<comment type="caution">
    <text evidence="12">Lacks conserved residue(s) required for the propagation of feature annotation.</text>
</comment>
<feature type="binding site" evidence="12">
    <location>
        <position position="180"/>
    </location>
    <ligand>
        <name>ATP</name>
        <dbReference type="ChEBI" id="CHEBI:30616"/>
    </ligand>
</feature>
<dbReference type="InterPro" id="IPR002139">
    <property type="entry name" value="Ribo/fructo_kinase"/>
</dbReference>
<dbReference type="PROSITE" id="PS00584">
    <property type="entry name" value="PFKB_KINASES_2"/>
    <property type="match status" value="1"/>
</dbReference>
<comment type="activity regulation">
    <text evidence="12">Activated by a monovalent cation that binds near, but not in, the active site. The most likely occupant of the site in vivo is potassium. Ion binding induces a conformational change that may alter substrate affinity.</text>
</comment>
<dbReference type="GO" id="GO:0019303">
    <property type="term" value="P:D-ribose catabolic process"/>
    <property type="evidence" value="ECO:0007669"/>
    <property type="project" value="UniProtKB-UniRule"/>
</dbReference>
<feature type="binding site" evidence="12">
    <location>
        <position position="294"/>
    </location>
    <ligand>
        <name>K(+)</name>
        <dbReference type="ChEBI" id="CHEBI:29103"/>
    </ligand>
</feature>
<feature type="binding site" evidence="12">
    <location>
        <begin position="38"/>
        <end position="42"/>
    </location>
    <ligand>
        <name>substrate</name>
    </ligand>
</feature>
<organism evidence="14 15">
    <name type="scientific">Psychromicrobium silvestre</name>
    <dbReference type="NCBI Taxonomy" id="1645614"/>
    <lineage>
        <taxon>Bacteria</taxon>
        <taxon>Bacillati</taxon>
        <taxon>Actinomycetota</taxon>
        <taxon>Actinomycetes</taxon>
        <taxon>Micrococcales</taxon>
        <taxon>Micrococcaceae</taxon>
        <taxon>Psychromicrobium</taxon>
    </lineage>
</organism>
<evidence type="ECO:0000256" key="7">
    <source>
        <dbReference type="ARBA" id="ARBA00022777"/>
    </source>
</evidence>
<dbReference type="GO" id="GO:0046872">
    <property type="term" value="F:metal ion binding"/>
    <property type="evidence" value="ECO:0007669"/>
    <property type="project" value="UniProtKB-KW"/>
</dbReference>
<feature type="binding site" evidence="12">
    <location>
        <position position="285"/>
    </location>
    <ligand>
        <name>K(+)</name>
        <dbReference type="ChEBI" id="CHEBI:29103"/>
    </ligand>
</feature>
<dbReference type="PRINTS" id="PR00990">
    <property type="entry name" value="RIBOKINASE"/>
</dbReference>
<proteinExistence type="inferred from homology"/>
<evidence type="ECO:0000256" key="3">
    <source>
        <dbReference type="ARBA" id="ARBA00016943"/>
    </source>
</evidence>
<gene>
    <name evidence="12" type="primary">rbsK</name>
    <name evidence="14" type="ORF">FHU41_000149</name>
</gene>
<dbReference type="EC" id="2.7.1.15" evidence="2 12"/>
<keyword evidence="9 12" id="KW-0460">Magnesium</keyword>
<keyword evidence="6 12" id="KW-0547">Nucleotide-binding</keyword>
<keyword evidence="7 12" id="KW-0418">Kinase</keyword>
<feature type="binding site" evidence="12">
    <location>
        <begin position="247"/>
        <end position="248"/>
    </location>
    <ligand>
        <name>ATP</name>
        <dbReference type="ChEBI" id="CHEBI:30616"/>
    </ligand>
</feature>
<feature type="binding site" evidence="12">
    <location>
        <position position="288"/>
    </location>
    <ligand>
        <name>K(+)</name>
        <dbReference type="ChEBI" id="CHEBI:29103"/>
    </ligand>
</feature>
<reference evidence="14 15" key="1">
    <citation type="submission" date="2020-07" db="EMBL/GenBank/DDBJ databases">
        <title>Sequencing the genomes of 1000 actinobacteria strains.</title>
        <authorList>
            <person name="Klenk H.-P."/>
        </authorList>
    </citation>
    <scope>NUCLEOTIDE SEQUENCE [LARGE SCALE GENOMIC DNA]</scope>
    <source>
        <strain evidence="14 15">DSM 102047</strain>
    </source>
</reference>
<dbReference type="GO" id="GO:0004747">
    <property type="term" value="F:ribokinase activity"/>
    <property type="evidence" value="ECO:0007669"/>
    <property type="project" value="UniProtKB-UniRule"/>
</dbReference>
<comment type="subcellular location">
    <subcellularLocation>
        <location evidence="12">Cytoplasm</location>
    </subcellularLocation>
</comment>
<evidence type="ECO:0000256" key="11">
    <source>
        <dbReference type="ARBA" id="ARBA00023277"/>
    </source>
</evidence>
<comment type="subunit">
    <text evidence="12">Homodimer.</text>
</comment>
<keyword evidence="11 12" id="KW-0119">Carbohydrate metabolism</keyword>
<feature type="active site" description="Proton acceptor" evidence="12">
    <location>
        <position position="248"/>
    </location>
</feature>
<feature type="binding site" evidence="12">
    <location>
        <position position="242"/>
    </location>
    <ligand>
        <name>K(+)</name>
        <dbReference type="ChEBI" id="CHEBI:29103"/>
    </ligand>
</feature>
<dbReference type="UniPathway" id="UPA00916">
    <property type="reaction ID" value="UER00889"/>
</dbReference>
<comment type="caution">
    <text evidence="14">The sequence shown here is derived from an EMBL/GenBank/DDBJ whole genome shotgun (WGS) entry which is preliminary data.</text>
</comment>
<comment type="function">
    <text evidence="12">Catalyzes the phosphorylation of ribose at O-5 in a reaction requiring ATP and magnesium. The resulting D-ribose-5-phosphate can then be used either for sythesis of nucleotides, histidine, and tryptophan, or as a component of the pentose phosphate pathway.</text>
</comment>
<accession>A0A7Y9LQW5</accession>
<dbReference type="InterPro" id="IPR029056">
    <property type="entry name" value="Ribokinase-like"/>
</dbReference>
<dbReference type="Pfam" id="PF00294">
    <property type="entry name" value="PfkB"/>
    <property type="match status" value="1"/>
</dbReference>
<dbReference type="EMBL" id="JACBYQ010000001">
    <property type="protein sequence ID" value="NYE93928.1"/>
    <property type="molecule type" value="Genomic_DNA"/>
</dbReference>
<feature type="binding site" evidence="12">
    <location>
        <position position="290"/>
    </location>
    <ligand>
        <name>K(+)</name>
        <dbReference type="ChEBI" id="CHEBI:29103"/>
    </ligand>
</feature>
<dbReference type="GO" id="GO:0005524">
    <property type="term" value="F:ATP binding"/>
    <property type="evidence" value="ECO:0007669"/>
    <property type="project" value="UniProtKB-UniRule"/>
</dbReference>
<dbReference type="GO" id="GO:0005829">
    <property type="term" value="C:cytosol"/>
    <property type="evidence" value="ECO:0007669"/>
    <property type="project" value="TreeGrafter"/>
</dbReference>